<keyword evidence="1" id="KW-0472">Membrane</keyword>
<name>A0A919AQJ3_9PROT</name>
<reference evidence="2" key="2">
    <citation type="submission" date="2020-09" db="EMBL/GenBank/DDBJ databases">
        <authorList>
            <person name="Sun Q."/>
            <person name="Kim S."/>
        </authorList>
    </citation>
    <scope>NUCLEOTIDE SEQUENCE</scope>
    <source>
        <strain evidence="2">KCTC 42590</strain>
    </source>
</reference>
<keyword evidence="1" id="KW-0812">Transmembrane</keyword>
<comment type="caution">
    <text evidence="2">The sequence shown here is derived from an EMBL/GenBank/DDBJ whole genome shotgun (WGS) entry which is preliminary data.</text>
</comment>
<gene>
    <name evidence="2" type="ORF">GCM10017044_15290</name>
</gene>
<dbReference type="AlphaFoldDB" id="A0A919AQJ3"/>
<protein>
    <submittedName>
        <fullName evidence="2">Uncharacterized protein</fullName>
    </submittedName>
</protein>
<evidence type="ECO:0000256" key="1">
    <source>
        <dbReference type="SAM" id="Phobius"/>
    </source>
</evidence>
<dbReference type="RefSeq" id="WP_191251640.1">
    <property type="nucleotide sequence ID" value="NZ_BNCI01000002.1"/>
</dbReference>
<reference evidence="2" key="1">
    <citation type="journal article" date="2014" name="Int. J. Syst. Evol. Microbiol.">
        <title>Complete genome sequence of Corynebacterium casei LMG S-19264T (=DSM 44701T), isolated from a smear-ripened cheese.</title>
        <authorList>
            <consortium name="US DOE Joint Genome Institute (JGI-PGF)"/>
            <person name="Walter F."/>
            <person name="Albersmeier A."/>
            <person name="Kalinowski J."/>
            <person name="Ruckert C."/>
        </authorList>
    </citation>
    <scope>NUCLEOTIDE SEQUENCE</scope>
    <source>
        <strain evidence="2">KCTC 42590</strain>
    </source>
</reference>
<dbReference type="EMBL" id="BNCI01000002">
    <property type="protein sequence ID" value="GHF22123.1"/>
    <property type="molecule type" value="Genomic_DNA"/>
</dbReference>
<feature type="transmembrane region" description="Helical" evidence="1">
    <location>
        <begin position="28"/>
        <end position="51"/>
    </location>
</feature>
<sequence>MGGVFAGVSLVPSFSYISDITDISITEVVLVIGIASTSAFLLSMGGAHVVFRRALYKKYGVSLDELRELPKDEQQKLLDDIGF</sequence>
<proteinExistence type="predicted"/>
<keyword evidence="1" id="KW-1133">Transmembrane helix</keyword>
<evidence type="ECO:0000313" key="3">
    <source>
        <dbReference type="Proteomes" id="UP000630923"/>
    </source>
</evidence>
<accession>A0A919AQJ3</accession>
<evidence type="ECO:0000313" key="2">
    <source>
        <dbReference type="EMBL" id="GHF22123.1"/>
    </source>
</evidence>
<organism evidence="2 3">
    <name type="scientific">Kordiimonas sediminis</name>
    <dbReference type="NCBI Taxonomy" id="1735581"/>
    <lineage>
        <taxon>Bacteria</taxon>
        <taxon>Pseudomonadati</taxon>
        <taxon>Pseudomonadota</taxon>
        <taxon>Alphaproteobacteria</taxon>
        <taxon>Kordiimonadales</taxon>
        <taxon>Kordiimonadaceae</taxon>
        <taxon>Kordiimonas</taxon>
    </lineage>
</organism>
<dbReference type="Proteomes" id="UP000630923">
    <property type="component" value="Unassembled WGS sequence"/>
</dbReference>
<keyword evidence="3" id="KW-1185">Reference proteome</keyword>